<gene>
    <name evidence="1" type="ORF">LEA_16915</name>
</gene>
<accession>K1SFD2</accession>
<dbReference type="EMBL" id="AJWY01011572">
    <property type="protein sequence ID" value="EKC52385.1"/>
    <property type="molecule type" value="Genomic_DNA"/>
</dbReference>
<name>K1SFD2_9ZZZZ</name>
<protein>
    <submittedName>
        <fullName evidence="1">Uncharacterized protein</fullName>
    </submittedName>
</protein>
<reference evidence="1" key="1">
    <citation type="journal article" date="2013" name="Environ. Microbiol.">
        <title>Microbiota from the distal guts of lean and obese adolescents exhibit partial functional redundancy besides clear differences in community structure.</title>
        <authorList>
            <person name="Ferrer M."/>
            <person name="Ruiz A."/>
            <person name="Lanza F."/>
            <person name="Haange S.B."/>
            <person name="Oberbach A."/>
            <person name="Till H."/>
            <person name="Bargiela R."/>
            <person name="Campoy C."/>
            <person name="Segura M.T."/>
            <person name="Richter M."/>
            <person name="von Bergen M."/>
            <person name="Seifert J."/>
            <person name="Suarez A."/>
        </authorList>
    </citation>
    <scope>NUCLEOTIDE SEQUENCE</scope>
</reference>
<evidence type="ECO:0000313" key="1">
    <source>
        <dbReference type="EMBL" id="EKC52385.1"/>
    </source>
</evidence>
<feature type="non-terminal residue" evidence="1">
    <location>
        <position position="220"/>
    </location>
</feature>
<organism evidence="1">
    <name type="scientific">human gut metagenome</name>
    <dbReference type="NCBI Taxonomy" id="408170"/>
    <lineage>
        <taxon>unclassified sequences</taxon>
        <taxon>metagenomes</taxon>
        <taxon>organismal metagenomes</taxon>
    </lineage>
</organism>
<sequence>MMKTFLGEVAADLYARYGEALSERAVLFPSRRARLFFVDALARIANRPMWQPEWVTIDDLMTEISGLRCGDRLRLITELYRIYSEYHDEPFDRFYFWGDMLLTDFDTVDKYLIDASMLFRNIEDIKEIEADISYLTPSQLRIIAFWTSLGEEADLSEEKRRFLAIWRTLGPIYRRFRERLAALGIAYNGMVQRAVAERIREGTFSFDGPRRFVVAGFNAL</sequence>
<dbReference type="AlphaFoldDB" id="K1SFD2"/>
<proteinExistence type="predicted"/>
<comment type="caution">
    <text evidence="1">The sequence shown here is derived from an EMBL/GenBank/DDBJ whole genome shotgun (WGS) entry which is preliminary data.</text>
</comment>